<organism evidence="1 2">
    <name type="scientific">Virgibacillus massiliensis</name>
    <dbReference type="NCBI Taxonomy" id="1462526"/>
    <lineage>
        <taxon>Bacteria</taxon>
        <taxon>Bacillati</taxon>
        <taxon>Bacillota</taxon>
        <taxon>Bacilli</taxon>
        <taxon>Bacillales</taxon>
        <taxon>Bacillaceae</taxon>
        <taxon>Virgibacillus</taxon>
    </lineage>
</organism>
<sequence length="206" mass="24271">MAIKSDLDLLVIFNGVLRTEASMELKSLSKELSLRYNYLVREVGLAVANYDYVINPENYYEQAFLKEICVCVHGEDLRERFGPYKLTSEIAVSFNGDIRDVFARTINRLEVASNKEFKTLIQNFARKLIRTYYSMVMERSQIWTTRLHEQSEVIINYLPHKEPIIHTLQNWIEESPTNREPVLELFQSEGSWVTENFEYEARIPYL</sequence>
<proteinExistence type="predicted"/>
<dbReference type="AlphaFoldDB" id="A0A024QFA1"/>
<dbReference type="Proteomes" id="UP000028875">
    <property type="component" value="Unassembled WGS sequence"/>
</dbReference>
<name>A0A024QFA1_9BACI</name>
<evidence type="ECO:0008006" key="3">
    <source>
        <dbReference type="Google" id="ProtNLM"/>
    </source>
</evidence>
<dbReference type="EMBL" id="CCDP010000002">
    <property type="protein sequence ID" value="CDQ40880.1"/>
    <property type="molecule type" value="Genomic_DNA"/>
</dbReference>
<keyword evidence="2" id="KW-1185">Reference proteome</keyword>
<dbReference type="eggNOG" id="COG1708">
    <property type="taxonomic scope" value="Bacteria"/>
</dbReference>
<accession>A0A024QFA1</accession>
<comment type="caution">
    <text evidence="1">The sequence shown here is derived from an EMBL/GenBank/DDBJ whole genome shotgun (WGS) entry which is preliminary data.</text>
</comment>
<evidence type="ECO:0000313" key="1">
    <source>
        <dbReference type="EMBL" id="CDQ40880.1"/>
    </source>
</evidence>
<reference evidence="1 2" key="1">
    <citation type="submission" date="2014-03" db="EMBL/GenBank/DDBJ databases">
        <authorList>
            <person name="Urmite Genomes U."/>
        </authorList>
    </citation>
    <scope>NUCLEOTIDE SEQUENCE [LARGE SCALE GENOMIC DNA]</scope>
    <source>
        <strain evidence="1 2">Vm-5</strain>
    </source>
</reference>
<gene>
    <name evidence="1" type="ORF">BN990_03213</name>
</gene>
<reference evidence="2" key="2">
    <citation type="submission" date="2014-05" db="EMBL/GenBank/DDBJ databases">
        <title>Draft genome sequence of Virgibacillus massiliensis Vm-5.</title>
        <authorList>
            <person name="Khelaifia S."/>
            <person name="Croce O."/>
            <person name="Lagier J.C."/>
            <person name="Raoult D."/>
        </authorList>
    </citation>
    <scope>NUCLEOTIDE SEQUENCE [LARGE SCALE GENOMIC DNA]</scope>
    <source>
        <strain evidence="2">Vm-5</strain>
    </source>
</reference>
<protein>
    <recommendedName>
        <fullName evidence="3">Nucleotidyltransferase</fullName>
    </recommendedName>
</protein>
<evidence type="ECO:0000313" key="2">
    <source>
        <dbReference type="Proteomes" id="UP000028875"/>
    </source>
</evidence>
<dbReference type="STRING" id="1462526.BN990_03213"/>